<dbReference type="AlphaFoldDB" id="A0AAW0U6M1"/>
<comment type="caution">
    <text evidence="2">The sequence shown here is derived from an EMBL/GenBank/DDBJ whole genome shotgun (WGS) entry which is preliminary data.</text>
</comment>
<accession>A0AAW0U6M1</accession>
<proteinExistence type="predicted"/>
<evidence type="ECO:0000313" key="3">
    <source>
        <dbReference type="Proteomes" id="UP001487740"/>
    </source>
</evidence>
<sequence length="155" mass="17996">MSEKRREKGLEDEEERREEGFSFSFLRHTRPRQPRATTALSIQRVVSGVVVGIIPHRWTEDSGLLQQRQSPQSGPFVLIARMKKDESYERAGTASPNYSRQRYPPCRGELLCCLSFQATEKKEPLQSYYSFKLIKAEFLVLCNHRCTPSSLRRTE</sequence>
<feature type="region of interest" description="Disordered" evidence="1">
    <location>
        <begin position="1"/>
        <end position="28"/>
    </location>
</feature>
<protein>
    <submittedName>
        <fullName evidence="2">Uncharacterized protein</fullName>
    </submittedName>
</protein>
<reference evidence="2 3" key="1">
    <citation type="submission" date="2023-03" db="EMBL/GenBank/DDBJ databases">
        <title>High-quality genome of Scylla paramamosain provides insights in environmental adaptation.</title>
        <authorList>
            <person name="Zhang L."/>
        </authorList>
    </citation>
    <scope>NUCLEOTIDE SEQUENCE [LARGE SCALE GENOMIC DNA]</scope>
    <source>
        <strain evidence="2">LZ_2023a</strain>
        <tissue evidence="2">Muscle</tissue>
    </source>
</reference>
<organism evidence="2 3">
    <name type="scientific">Scylla paramamosain</name>
    <name type="common">Mud crab</name>
    <dbReference type="NCBI Taxonomy" id="85552"/>
    <lineage>
        <taxon>Eukaryota</taxon>
        <taxon>Metazoa</taxon>
        <taxon>Ecdysozoa</taxon>
        <taxon>Arthropoda</taxon>
        <taxon>Crustacea</taxon>
        <taxon>Multicrustacea</taxon>
        <taxon>Malacostraca</taxon>
        <taxon>Eumalacostraca</taxon>
        <taxon>Eucarida</taxon>
        <taxon>Decapoda</taxon>
        <taxon>Pleocyemata</taxon>
        <taxon>Brachyura</taxon>
        <taxon>Eubrachyura</taxon>
        <taxon>Portunoidea</taxon>
        <taxon>Portunidae</taxon>
        <taxon>Portuninae</taxon>
        <taxon>Scylla</taxon>
    </lineage>
</organism>
<keyword evidence="3" id="KW-1185">Reference proteome</keyword>
<dbReference type="EMBL" id="JARAKH010000017">
    <property type="protein sequence ID" value="KAK8395728.1"/>
    <property type="molecule type" value="Genomic_DNA"/>
</dbReference>
<evidence type="ECO:0000256" key="1">
    <source>
        <dbReference type="SAM" id="MobiDB-lite"/>
    </source>
</evidence>
<dbReference type="Proteomes" id="UP001487740">
    <property type="component" value="Unassembled WGS sequence"/>
</dbReference>
<evidence type="ECO:0000313" key="2">
    <source>
        <dbReference type="EMBL" id="KAK8395728.1"/>
    </source>
</evidence>
<name>A0AAW0U6M1_SCYPA</name>
<gene>
    <name evidence="2" type="ORF">O3P69_005664</name>
</gene>